<organism evidence="7 8">
    <name type="scientific">Paraburkholderia phenazinium</name>
    <dbReference type="NCBI Taxonomy" id="60549"/>
    <lineage>
        <taxon>Bacteria</taxon>
        <taxon>Pseudomonadati</taxon>
        <taxon>Pseudomonadota</taxon>
        <taxon>Betaproteobacteria</taxon>
        <taxon>Burkholderiales</taxon>
        <taxon>Burkholderiaceae</taxon>
        <taxon>Paraburkholderia</taxon>
    </lineage>
</organism>
<feature type="domain" description="ABC transporter" evidence="6">
    <location>
        <begin position="5"/>
        <end position="246"/>
    </location>
</feature>
<dbReference type="CDD" id="cd03219">
    <property type="entry name" value="ABC_Mj1267_LivG_branched"/>
    <property type="match status" value="1"/>
</dbReference>
<reference evidence="7 8" key="1">
    <citation type="submission" date="2016-10" db="EMBL/GenBank/DDBJ databases">
        <authorList>
            <person name="de Groot N.N."/>
        </authorList>
    </citation>
    <scope>NUCLEOTIDE SEQUENCE [LARGE SCALE GENOMIC DNA]</scope>
    <source>
        <strain evidence="7 8">LMG 2247</strain>
    </source>
</reference>
<protein>
    <submittedName>
        <fullName evidence="7">Amino acid/amide ABC transporter ATP-binding protein 1, HAAT family</fullName>
    </submittedName>
</protein>
<evidence type="ECO:0000256" key="1">
    <source>
        <dbReference type="ARBA" id="ARBA00022448"/>
    </source>
</evidence>
<gene>
    <name evidence="7" type="ORF">SAMN05216466_104100</name>
</gene>
<dbReference type="SMART" id="SM00382">
    <property type="entry name" value="AAA"/>
    <property type="match status" value="1"/>
</dbReference>
<dbReference type="InterPro" id="IPR003439">
    <property type="entry name" value="ABC_transporter-like_ATP-bd"/>
</dbReference>
<dbReference type="InterPro" id="IPR003593">
    <property type="entry name" value="AAA+_ATPase"/>
</dbReference>
<sequence length="250" mass="26804">MTLALSLRGVEKRFGATQILRGVDLAVEPGERHALIGPNGAGKSTLFNLIAGNARADAGRIELYGVDLNRLTPPAISRRGLARSFQTTSVFARLSVFDNLRCATAIAERDRSRWWHRWSGSREVDARAEAVLEAVGLSARRAVQAGTLSYAEQRALDLGIALASGAHTLLLDEPTAGMNRAEAARAIELIRETTAGRTLLMVEHDMDAVFRLADRISVLVQGRVIATGTPAAIRANEAVLAAYLGDGAPR</sequence>
<dbReference type="Gene3D" id="3.40.50.300">
    <property type="entry name" value="P-loop containing nucleotide triphosphate hydrolases"/>
    <property type="match status" value="1"/>
</dbReference>
<keyword evidence="5 7" id="KW-0067">ATP-binding</keyword>
<keyword evidence="3" id="KW-0472">Membrane</keyword>
<evidence type="ECO:0000256" key="5">
    <source>
        <dbReference type="ARBA" id="ARBA00022840"/>
    </source>
</evidence>
<dbReference type="AlphaFoldDB" id="A0A1G7VJB1"/>
<evidence type="ECO:0000313" key="8">
    <source>
        <dbReference type="Proteomes" id="UP000199706"/>
    </source>
</evidence>
<dbReference type="OrthoDB" id="9781337at2"/>
<accession>A0A1G7VJB1</accession>
<dbReference type="GO" id="GO:0005524">
    <property type="term" value="F:ATP binding"/>
    <property type="evidence" value="ECO:0007669"/>
    <property type="project" value="UniProtKB-KW"/>
</dbReference>
<dbReference type="SUPFAM" id="SSF52540">
    <property type="entry name" value="P-loop containing nucleoside triphosphate hydrolases"/>
    <property type="match status" value="1"/>
</dbReference>
<dbReference type="Pfam" id="PF00005">
    <property type="entry name" value="ABC_tran"/>
    <property type="match status" value="1"/>
</dbReference>
<dbReference type="PANTHER" id="PTHR45772:SF9">
    <property type="entry name" value="CONSERVED COMPONENT OF ABC TRANSPORTER FOR NATURAL AMINO ACIDS"/>
    <property type="match status" value="1"/>
</dbReference>
<evidence type="ECO:0000256" key="3">
    <source>
        <dbReference type="ARBA" id="ARBA00022519"/>
    </source>
</evidence>
<dbReference type="EMBL" id="FNCJ01000004">
    <property type="protein sequence ID" value="SDG59932.1"/>
    <property type="molecule type" value="Genomic_DNA"/>
</dbReference>
<dbReference type="InterPro" id="IPR051120">
    <property type="entry name" value="ABC_AA/LPS_Transport"/>
</dbReference>
<keyword evidence="1" id="KW-0813">Transport</keyword>
<evidence type="ECO:0000313" key="7">
    <source>
        <dbReference type="EMBL" id="SDG59932.1"/>
    </source>
</evidence>
<dbReference type="PROSITE" id="PS50893">
    <property type="entry name" value="ABC_TRANSPORTER_2"/>
    <property type="match status" value="1"/>
</dbReference>
<dbReference type="InterPro" id="IPR032823">
    <property type="entry name" value="BCA_ABC_TP_C"/>
</dbReference>
<evidence type="ECO:0000256" key="4">
    <source>
        <dbReference type="ARBA" id="ARBA00022741"/>
    </source>
</evidence>
<name>A0A1G7VJB1_9BURK</name>
<dbReference type="RefSeq" id="WP_090684222.1">
    <property type="nucleotide sequence ID" value="NZ_CADERL010000006.1"/>
</dbReference>
<dbReference type="InterPro" id="IPR027417">
    <property type="entry name" value="P-loop_NTPase"/>
</dbReference>
<dbReference type="Pfam" id="PF12399">
    <property type="entry name" value="BCA_ABC_TP_C"/>
    <property type="match status" value="1"/>
</dbReference>
<dbReference type="GO" id="GO:0005886">
    <property type="term" value="C:plasma membrane"/>
    <property type="evidence" value="ECO:0007669"/>
    <property type="project" value="TreeGrafter"/>
</dbReference>
<dbReference type="PANTHER" id="PTHR45772">
    <property type="entry name" value="CONSERVED COMPONENT OF ABC TRANSPORTER FOR NATURAL AMINO ACIDS-RELATED"/>
    <property type="match status" value="1"/>
</dbReference>
<dbReference type="Proteomes" id="UP000199706">
    <property type="component" value="Unassembled WGS sequence"/>
</dbReference>
<keyword evidence="4" id="KW-0547">Nucleotide-binding</keyword>
<evidence type="ECO:0000259" key="6">
    <source>
        <dbReference type="PROSITE" id="PS50893"/>
    </source>
</evidence>
<keyword evidence="2" id="KW-1003">Cell membrane</keyword>
<proteinExistence type="predicted"/>
<evidence type="ECO:0000256" key="2">
    <source>
        <dbReference type="ARBA" id="ARBA00022475"/>
    </source>
</evidence>
<dbReference type="GO" id="GO:0016887">
    <property type="term" value="F:ATP hydrolysis activity"/>
    <property type="evidence" value="ECO:0007669"/>
    <property type="project" value="InterPro"/>
</dbReference>
<keyword evidence="3" id="KW-0997">Cell inner membrane</keyword>